<evidence type="ECO:0000313" key="3">
    <source>
        <dbReference type="Proteomes" id="UP001075354"/>
    </source>
</evidence>
<protein>
    <recommendedName>
        <fullName evidence="4">EGF-like domain-containing protein</fullName>
    </recommendedName>
</protein>
<dbReference type="AlphaFoldDB" id="A0AAV7XXZ1"/>
<reference evidence="2" key="1">
    <citation type="submission" date="2022-12" db="EMBL/GenBank/DDBJ databases">
        <title>Chromosome-level genome assembly of the bean flower thrips Megalurothrips usitatus.</title>
        <authorList>
            <person name="Ma L."/>
            <person name="Liu Q."/>
            <person name="Li H."/>
            <person name="Cai W."/>
        </authorList>
    </citation>
    <scope>NUCLEOTIDE SEQUENCE</scope>
    <source>
        <strain evidence="2">Cailab_2022a</strain>
    </source>
</reference>
<evidence type="ECO:0000256" key="1">
    <source>
        <dbReference type="SAM" id="MobiDB-lite"/>
    </source>
</evidence>
<dbReference type="EMBL" id="JAPTSV010000001">
    <property type="protein sequence ID" value="KAJ1531611.1"/>
    <property type="molecule type" value="Genomic_DNA"/>
</dbReference>
<evidence type="ECO:0000313" key="2">
    <source>
        <dbReference type="EMBL" id="KAJ1531611.1"/>
    </source>
</evidence>
<sequence length="104" mass="10927">MSVEQLLPTEAKARDGHSGWQPEVRCLCRPGFTGTHCQTRLQATNADCPESGACTDCRGSGGTAAEQRARFTITVRLAGNSSAGSPGSPGLTRHQLERQVSASV</sequence>
<proteinExistence type="predicted"/>
<feature type="compositionally biased region" description="Low complexity" evidence="1">
    <location>
        <begin position="79"/>
        <end position="90"/>
    </location>
</feature>
<gene>
    <name evidence="2" type="ORF">ONE63_000283</name>
</gene>
<comment type="caution">
    <text evidence="2">The sequence shown here is derived from an EMBL/GenBank/DDBJ whole genome shotgun (WGS) entry which is preliminary data.</text>
</comment>
<keyword evidence="3" id="KW-1185">Reference proteome</keyword>
<feature type="region of interest" description="Disordered" evidence="1">
    <location>
        <begin position="1"/>
        <end position="21"/>
    </location>
</feature>
<name>A0AAV7XXZ1_9NEOP</name>
<dbReference type="Gene3D" id="2.10.25.10">
    <property type="entry name" value="Laminin"/>
    <property type="match status" value="1"/>
</dbReference>
<accession>A0AAV7XXZ1</accession>
<evidence type="ECO:0008006" key="4">
    <source>
        <dbReference type="Google" id="ProtNLM"/>
    </source>
</evidence>
<organism evidence="2 3">
    <name type="scientific">Megalurothrips usitatus</name>
    <name type="common">bean blossom thrips</name>
    <dbReference type="NCBI Taxonomy" id="439358"/>
    <lineage>
        <taxon>Eukaryota</taxon>
        <taxon>Metazoa</taxon>
        <taxon>Ecdysozoa</taxon>
        <taxon>Arthropoda</taxon>
        <taxon>Hexapoda</taxon>
        <taxon>Insecta</taxon>
        <taxon>Pterygota</taxon>
        <taxon>Neoptera</taxon>
        <taxon>Paraneoptera</taxon>
        <taxon>Thysanoptera</taxon>
        <taxon>Terebrantia</taxon>
        <taxon>Thripoidea</taxon>
        <taxon>Thripidae</taxon>
        <taxon>Megalurothrips</taxon>
    </lineage>
</organism>
<feature type="region of interest" description="Disordered" evidence="1">
    <location>
        <begin position="79"/>
        <end position="104"/>
    </location>
</feature>
<dbReference type="Proteomes" id="UP001075354">
    <property type="component" value="Chromosome 1"/>
</dbReference>